<feature type="transmembrane region" description="Helical" evidence="1">
    <location>
        <begin position="580"/>
        <end position="596"/>
    </location>
</feature>
<evidence type="ECO:0000313" key="3">
    <source>
        <dbReference type="Proteomes" id="UP000198995"/>
    </source>
</evidence>
<dbReference type="Proteomes" id="UP000198995">
    <property type="component" value="Unassembled WGS sequence"/>
</dbReference>
<evidence type="ECO:0000256" key="1">
    <source>
        <dbReference type="SAM" id="Phobius"/>
    </source>
</evidence>
<dbReference type="InterPro" id="IPR043748">
    <property type="entry name" value="DUF5693"/>
</dbReference>
<feature type="transmembrane region" description="Helical" evidence="1">
    <location>
        <begin position="603"/>
        <end position="624"/>
    </location>
</feature>
<dbReference type="EMBL" id="FNAF01000002">
    <property type="protein sequence ID" value="SDD23184.1"/>
    <property type="molecule type" value="Genomic_DNA"/>
</dbReference>
<feature type="transmembrane region" description="Helical" evidence="1">
    <location>
        <begin position="462"/>
        <end position="485"/>
    </location>
</feature>
<proteinExistence type="predicted"/>
<feature type="transmembrane region" description="Helical" evidence="1">
    <location>
        <begin position="378"/>
        <end position="397"/>
    </location>
</feature>
<keyword evidence="1" id="KW-0812">Transmembrane</keyword>
<feature type="transmembrane region" description="Helical" evidence="1">
    <location>
        <begin position="432"/>
        <end position="450"/>
    </location>
</feature>
<keyword evidence="1" id="KW-0472">Membrane</keyword>
<dbReference type="STRING" id="2741.SAMN04489866_10234"/>
<keyword evidence="1" id="KW-1133">Transmembrane helix</keyword>
<keyword evidence="3" id="KW-1185">Reference proteome</keyword>
<feature type="transmembrane region" description="Helical" evidence="1">
    <location>
        <begin position="636"/>
        <end position="656"/>
    </location>
</feature>
<organism evidence="2 3">
    <name type="scientific">Peptococcus niger</name>
    <dbReference type="NCBI Taxonomy" id="2741"/>
    <lineage>
        <taxon>Bacteria</taxon>
        <taxon>Bacillati</taxon>
        <taxon>Bacillota</taxon>
        <taxon>Clostridia</taxon>
        <taxon>Eubacteriales</taxon>
        <taxon>Peptococcaceae</taxon>
        <taxon>Peptococcus</taxon>
    </lineage>
</organism>
<reference evidence="2 3" key="1">
    <citation type="submission" date="2016-10" db="EMBL/GenBank/DDBJ databases">
        <authorList>
            <person name="de Groot N.N."/>
        </authorList>
    </citation>
    <scope>NUCLEOTIDE SEQUENCE [LARGE SCALE GENOMIC DNA]</scope>
    <source>
        <strain evidence="2 3">DSM 20475</strain>
    </source>
</reference>
<feature type="transmembrane region" description="Helical" evidence="1">
    <location>
        <begin position="404"/>
        <end position="426"/>
    </location>
</feature>
<feature type="transmembrane region" description="Helical" evidence="1">
    <location>
        <begin position="534"/>
        <end position="550"/>
    </location>
</feature>
<protein>
    <submittedName>
        <fullName evidence="2">Uncharacterized protein</fullName>
    </submittedName>
</protein>
<sequence>MAEKKWIQWAERGAIVLIVLALLLSVGVAVKRLSVEGQDKAVNLLVNETDVRTLAGGNQKSDAEMLALLKQHGVSQILFKEESLGGLADEGKIGIFQGQNVLNVRDASRLPAFKPDDAVRYIVIYDETWRDQIKREIMAKVHGATLMAGKDGQYDVIAVPSMITQNPQEEEMAADAVDTIGVGYDYDLMQQVADQDMGVAVQVRTWRGNDDKAYRQLKEDLAAVPNLALVLMNDKVVPGFPEHMDSLHAVLTNDKGHPTVPLGIVEFSKQAGLNRLGIMLDKDVVRVHTISNAEMSEFQGDTEEERLQGEAQAIDRWNLAVRERNMRGLLVRFFEIAEPGYALKMNLNYLDKICENLTADGFKIAAPYKGLAPVETPLWQQGLIGLGIVGGVFLLLRRLRLEKLALAAALLLALGWVGALALMPVLALKGMAFISVVTFPTLSALIFMPYATDRFGKAVGRLLLLCGCSFIGAVLTVGLLSSQLFMLKLDQFSGVKLAHVIPLLVVPAVLFIWDQEDPRETVKALCQKLVDYRYLALFGLAAVALAIYVSRTGNDSAAISDTEMGFRQWLTDVLSVRPRSKEFLIGYPFTLAWFLLARKRASFWLMSLPLVIGQVSLVNTYAHIHTPLAISLWRSGNGLLVGILLSAVLWGGFLLCRRLWQKYGDKPPRMKGGQA</sequence>
<dbReference type="OrthoDB" id="3805529at2"/>
<gene>
    <name evidence="2" type="ORF">SAMN04489866_10234</name>
</gene>
<evidence type="ECO:0000313" key="2">
    <source>
        <dbReference type="EMBL" id="SDD23184.1"/>
    </source>
</evidence>
<dbReference type="RefSeq" id="WP_091791064.1">
    <property type="nucleotide sequence ID" value="NZ_FNAF01000002.1"/>
</dbReference>
<dbReference type="Pfam" id="PF18949">
    <property type="entry name" value="DUF5693"/>
    <property type="match status" value="1"/>
</dbReference>
<name>A0A1G6T2V0_PEPNI</name>
<accession>A0A1G6T2V0</accession>
<feature type="transmembrane region" description="Helical" evidence="1">
    <location>
        <begin position="497"/>
        <end position="513"/>
    </location>
</feature>
<dbReference type="AlphaFoldDB" id="A0A1G6T2V0"/>